<feature type="domain" description="Nitroreductase" evidence="6">
    <location>
        <begin position="104"/>
        <end position="194"/>
    </location>
</feature>
<dbReference type="SUPFAM" id="SSF55469">
    <property type="entry name" value="FMN-dependent nitroreductase-like"/>
    <property type="match status" value="1"/>
</dbReference>
<evidence type="ECO:0000256" key="5">
    <source>
        <dbReference type="ARBA" id="ARBA00023002"/>
    </source>
</evidence>
<keyword evidence="4" id="KW-0288">FMN</keyword>
<dbReference type="InterPro" id="IPR000415">
    <property type="entry name" value="Nitroreductase-like"/>
</dbReference>
<evidence type="ECO:0000256" key="3">
    <source>
        <dbReference type="ARBA" id="ARBA00022630"/>
    </source>
</evidence>
<name>A0ABV9K7I2_9PORP</name>
<evidence type="ECO:0000256" key="4">
    <source>
        <dbReference type="ARBA" id="ARBA00022643"/>
    </source>
</evidence>
<evidence type="ECO:0000259" key="6">
    <source>
        <dbReference type="Pfam" id="PF00881"/>
    </source>
</evidence>
<keyword evidence="5" id="KW-0560">Oxidoreductase</keyword>
<organism evidence="7 8">
    <name type="scientific">Falsiporphyromonas endometrii</name>
    <dbReference type="NCBI Taxonomy" id="1387297"/>
    <lineage>
        <taxon>Bacteria</taxon>
        <taxon>Pseudomonadati</taxon>
        <taxon>Bacteroidota</taxon>
        <taxon>Bacteroidia</taxon>
        <taxon>Bacteroidales</taxon>
        <taxon>Porphyromonadaceae</taxon>
        <taxon>Falsiporphyromonas</taxon>
    </lineage>
</organism>
<protein>
    <submittedName>
        <fullName evidence="7">Nitroreductase family protein</fullName>
    </submittedName>
</protein>
<evidence type="ECO:0000313" key="8">
    <source>
        <dbReference type="Proteomes" id="UP001596020"/>
    </source>
</evidence>
<dbReference type="Gene3D" id="3.40.109.10">
    <property type="entry name" value="NADH Oxidase"/>
    <property type="match status" value="1"/>
</dbReference>
<evidence type="ECO:0000313" key="7">
    <source>
        <dbReference type="EMBL" id="MFC4665828.1"/>
    </source>
</evidence>
<gene>
    <name evidence="7" type="ORF">ACFO3G_04280</name>
</gene>
<evidence type="ECO:0000256" key="1">
    <source>
        <dbReference type="ARBA" id="ARBA00001917"/>
    </source>
</evidence>
<dbReference type="CDD" id="cd02150">
    <property type="entry name" value="nitroreductase"/>
    <property type="match status" value="1"/>
</dbReference>
<dbReference type="PANTHER" id="PTHR43673:SF2">
    <property type="entry name" value="NITROREDUCTASE"/>
    <property type="match status" value="1"/>
</dbReference>
<dbReference type="Proteomes" id="UP001596020">
    <property type="component" value="Unassembled WGS sequence"/>
</dbReference>
<comment type="caution">
    <text evidence="7">The sequence shown here is derived from an EMBL/GenBank/DDBJ whole genome shotgun (WGS) entry which is preliminary data.</text>
</comment>
<feature type="domain" description="Nitroreductase" evidence="6">
    <location>
        <begin position="50"/>
        <end position="103"/>
    </location>
</feature>
<sequence>MNSYKLVSLFLAVSLVVVCFQLSKRHQKVAEDDASLRSEICIEDSVLNTIMTRVSVRAYTDQEVEEDKIDNLLKAAMAAPTALNKQPWHFVVVKDKALLEELSHAHKYAALVAKAPLAIVVCGDMNKALDGESRDFWIQDCSAATENLLLAAHAQHLGAVWTGLYPGLEKCKAVSEVLNLPDHLVPLCMVVVGYPAESPQVKDKWREDNITYGRFEESSDDTDE</sequence>
<evidence type="ECO:0000256" key="2">
    <source>
        <dbReference type="ARBA" id="ARBA00007118"/>
    </source>
</evidence>
<accession>A0ABV9K7I2</accession>
<dbReference type="EMBL" id="JBHSGO010000137">
    <property type="protein sequence ID" value="MFC4665828.1"/>
    <property type="molecule type" value="Genomic_DNA"/>
</dbReference>
<comment type="similarity">
    <text evidence="2">Belongs to the nitroreductase family.</text>
</comment>
<dbReference type="Pfam" id="PF00881">
    <property type="entry name" value="Nitroreductase"/>
    <property type="match status" value="2"/>
</dbReference>
<proteinExistence type="inferred from homology"/>
<keyword evidence="8" id="KW-1185">Reference proteome</keyword>
<dbReference type="PANTHER" id="PTHR43673">
    <property type="entry name" value="NAD(P)H NITROREDUCTASE YDGI-RELATED"/>
    <property type="match status" value="1"/>
</dbReference>
<dbReference type="RefSeq" id="WP_380078304.1">
    <property type="nucleotide sequence ID" value="NZ_JBHSGO010000137.1"/>
</dbReference>
<comment type="cofactor">
    <cofactor evidence="1">
        <name>FMN</name>
        <dbReference type="ChEBI" id="CHEBI:58210"/>
    </cofactor>
</comment>
<reference evidence="8" key="1">
    <citation type="journal article" date="2019" name="Int. J. Syst. Evol. Microbiol.">
        <title>The Global Catalogue of Microorganisms (GCM) 10K type strain sequencing project: providing services to taxonomists for standard genome sequencing and annotation.</title>
        <authorList>
            <consortium name="The Broad Institute Genomics Platform"/>
            <consortium name="The Broad Institute Genome Sequencing Center for Infectious Disease"/>
            <person name="Wu L."/>
            <person name="Ma J."/>
        </authorList>
    </citation>
    <scope>NUCLEOTIDE SEQUENCE [LARGE SCALE GENOMIC DNA]</scope>
    <source>
        <strain evidence="8">CGMCC 4.7357</strain>
    </source>
</reference>
<dbReference type="InterPro" id="IPR029479">
    <property type="entry name" value="Nitroreductase"/>
</dbReference>
<keyword evidence="3" id="KW-0285">Flavoprotein</keyword>